<accession>A0A2V2N131</accession>
<name>A0A2V2N131_9EURY</name>
<gene>
    <name evidence="1" type="ORF">DK846_10900</name>
</gene>
<dbReference type="GeneID" id="97547009"/>
<protein>
    <submittedName>
        <fullName evidence="1">Uncharacterized protein</fullName>
    </submittedName>
</protein>
<evidence type="ECO:0000313" key="1">
    <source>
        <dbReference type="EMBL" id="PWR71366.1"/>
    </source>
</evidence>
<dbReference type="AlphaFoldDB" id="A0A2V2N131"/>
<dbReference type="OrthoDB" id="116921at2157"/>
<dbReference type="Proteomes" id="UP000245657">
    <property type="component" value="Unassembled WGS sequence"/>
</dbReference>
<dbReference type="EMBL" id="QGMY01000008">
    <property type="protein sequence ID" value="PWR71366.1"/>
    <property type="molecule type" value="Genomic_DNA"/>
</dbReference>
<reference evidence="1 2" key="1">
    <citation type="submission" date="2018-05" db="EMBL/GenBank/DDBJ databases">
        <title>Draft genome of Methanospirillum lacunae Ki8-1.</title>
        <authorList>
            <person name="Dueholm M.S."/>
            <person name="Nielsen P.H."/>
            <person name="Bakmann L.F."/>
            <person name="Otzen D.E."/>
        </authorList>
    </citation>
    <scope>NUCLEOTIDE SEQUENCE [LARGE SCALE GENOMIC DNA]</scope>
    <source>
        <strain evidence="1 2">Ki8-1</strain>
    </source>
</reference>
<organism evidence="1 2">
    <name type="scientific">Methanospirillum lacunae</name>
    <dbReference type="NCBI Taxonomy" id="668570"/>
    <lineage>
        <taxon>Archaea</taxon>
        <taxon>Methanobacteriati</taxon>
        <taxon>Methanobacteriota</taxon>
        <taxon>Stenosarchaea group</taxon>
        <taxon>Methanomicrobia</taxon>
        <taxon>Methanomicrobiales</taxon>
        <taxon>Methanospirillaceae</taxon>
        <taxon>Methanospirillum</taxon>
    </lineage>
</organism>
<keyword evidence="2" id="KW-1185">Reference proteome</keyword>
<sequence>MKSFIRKKVIKGHEYLYEITPYFDPDTGKWKQKSKYLGKNVEGEPVKKEKPAVPNQIFDLGQYIPPFWAVHEYKILEALISCCSPVEAATLVVLAINRLIQPCPPENLSTWYSGTCMPLLIPGPDLTKEEVIQTLENVSDTPATGMFARMFSLVNKLSDQRVLMTLQSTPSCQTGISSNGPEIEGCLERDLMMRLHYDPVMNIPVGCDFFSFQKESIEDSIKQVKSGHIPGGIILPHWDYMSPSLIPLIIRNECPFIIRTNLGYEPISSHISELGGQEYHSTNIRYYQGQACYVKSFSPIIGGHKVMGFFLHNIRKEQSDRLLFHKNLQNIRDLIQEMSISAWIEEEKLEEIAGPFKSFFSREEAGEITTVRRNEEEINRALMQFGKDGVLYQGDLTWEFCFNLVDIRNEFEEEINNYINEFERDYSNFRTERIKAGIYFVAFLTFQIRHLVENRLKSMKIKHVSTVESLIAELTPIHLVKSSDFMVVPGRLKREQKILLSFFGGIPSLLDI</sequence>
<evidence type="ECO:0000313" key="2">
    <source>
        <dbReference type="Proteomes" id="UP000245657"/>
    </source>
</evidence>
<comment type="caution">
    <text evidence="1">The sequence shown here is derived from an EMBL/GenBank/DDBJ whole genome shotgun (WGS) entry which is preliminary data.</text>
</comment>
<proteinExistence type="predicted"/>
<dbReference type="RefSeq" id="WP_109968984.1">
    <property type="nucleotide sequence ID" value="NZ_CP176093.1"/>
</dbReference>